<evidence type="ECO:0000256" key="2">
    <source>
        <dbReference type="ARBA" id="ARBA00023015"/>
    </source>
</evidence>
<keyword evidence="2" id="KW-0805">Transcription regulation</keyword>
<organism evidence="6 7">
    <name type="scientific">Citricoccus muralis</name>
    <dbReference type="NCBI Taxonomy" id="169134"/>
    <lineage>
        <taxon>Bacteria</taxon>
        <taxon>Bacillati</taxon>
        <taxon>Actinomycetota</taxon>
        <taxon>Actinomycetes</taxon>
        <taxon>Micrococcales</taxon>
        <taxon>Micrococcaceae</taxon>
        <taxon>Citricoccus</taxon>
    </lineage>
</organism>
<dbReference type="Proteomes" id="UP001219037">
    <property type="component" value="Chromosome"/>
</dbReference>
<sequence>MPRFTLRQMEALLSVAETGSIAQAARQLGLSASAVTGALNELERALDSTLTIRRKAHGVTLTPTGVHVAEEARTLMSLSEEIEQSTRGSQGDVHGRLSIGSYVSLGPTVLTPLLAEVAGKHPGVEVEFSTGSQEQMCQRVLSGDLDLAVAYDLNLPAGLRTVPLGRFTPHAVLPQNHPLTEQATVSLRQLASEPMIMLDISPSRENTFLLFTAEGITPTIAYRTTDFEVSRSMVGAGLGYAILTQRPAGDRTYTGQPLEVRRLHPRVRSLDVVMVCNARARLSRPAAVMMEIAQALPAHVLHPSDP</sequence>
<protein>
    <submittedName>
        <fullName evidence="6">LysR family transcriptional regulator</fullName>
    </submittedName>
</protein>
<evidence type="ECO:0000256" key="4">
    <source>
        <dbReference type="ARBA" id="ARBA00023163"/>
    </source>
</evidence>
<reference evidence="6 7" key="1">
    <citation type="submission" date="2023-04" db="EMBL/GenBank/DDBJ databases">
        <title>Funneling lignin-derived compounds into biodiesel using alkali-halophilic Citricoccus sp. P2.</title>
        <authorList>
            <person name="Luo C.-B."/>
        </authorList>
    </citation>
    <scope>NUCLEOTIDE SEQUENCE [LARGE SCALE GENOMIC DNA]</scope>
    <source>
        <strain evidence="6 7">P2</strain>
    </source>
</reference>
<proteinExistence type="inferred from homology"/>
<gene>
    <name evidence="6" type="ORF">P8192_04295</name>
</gene>
<dbReference type="SUPFAM" id="SSF53850">
    <property type="entry name" value="Periplasmic binding protein-like II"/>
    <property type="match status" value="1"/>
</dbReference>
<dbReference type="InterPro" id="IPR036390">
    <property type="entry name" value="WH_DNA-bd_sf"/>
</dbReference>
<feature type="domain" description="HTH lysR-type" evidence="5">
    <location>
        <begin position="4"/>
        <end position="62"/>
    </location>
</feature>
<comment type="similarity">
    <text evidence="1">Belongs to the LysR transcriptional regulatory family.</text>
</comment>
<dbReference type="PROSITE" id="PS50931">
    <property type="entry name" value="HTH_LYSR"/>
    <property type="match status" value="1"/>
</dbReference>
<dbReference type="SUPFAM" id="SSF46785">
    <property type="entry name" value="Winged helix' DNA-binding domain"/>
    <property type="match status" value="1"/>
</dbReference>
<evidence type="ECO:0000256" key="3">
    <source>
        <dbReference type="ARBA" id="ARBA00023125"/>
    </source>
</evidence>
<keyword evidence="7" id="KW-1185">Reference proteome</keyword>
<dbReference type="Gene3D" id="3.40.190.10">
    <property type="entry name" value="Periplasmic binding protein-like II"/>
    <property type="match status" value="2"/>
</dbReference>
<name>A0ABY8H933_9MICC</name>
<accession>A0ABY8H933</accession>
<dbReference type="PANTHER" id="PTHR30346:SF0">
    <property type="entry name" value="HCA OPERON TRANSCRIPTIONAL ACTIVATOR HCAR"/>
    <property type="match status" value="1"/>
</dbReference>
<evidence type="ECO:0000313" key="7">
    <source>
        <dbReference type="Proteomes" id="UP001219037"/>
    </source>
</evidence>
<dbReference type="InterPro" id="IPR000847">
    <property type="entry name" value="LysR_HTH_N"/>
</dbReference>
<evidence type="ECO:0000313" key="6">
    <source>
        <dbReference type="EMBL" id="WFP17339.1"/>
    </source>
</evidence>
<keyword evidence="3" id="KW-0238">DNA-binding</keyword>
<dbReference type="PANTHER" id="PTHR30346">
    <property type="entry name" value="TRANSCRIPTIONAL DUAL REGULATOR HCAR-RELATED"/>
    <property type="match status" value="1"/>
</dbReference>
<keyword evidence="4" id="KW-0804">Transcription</keyword>
<dbReference type="InterPro" id="IPR005119">
    <property type="entry name" value="LysR_subst-bd"/>
</dbReference>
<evidence type="ECO:0000256" key="1">
    <source>
        <dbReference type="ARBA" id="ARBA00009437"/>
    </source>
</evidence>
<dbReference type="InterPro" id="IPR036388">
    <property type="entry name" value="WH-like_DNA-bd_sf"/>
</dbReference>
<dbReference type="RefSeq" id="WP_278158748.1">
    <property type="nucleotide sequence ID" value="NZ_CP121252.1"/>
</dbReference>
<dbReference type="Pfam" id="PF03466">
    <property type="entry name" value="LysR_substrate"/>
    <property type="match status" value="1"/>
</dbReference>
<dbReference type="EMBL" id="CP121252">
    <property type="protein sequence ID" value="WFP17339.1"/>
    <property type="molecule type" value="Genomic_DNA"/>
</dbReference>
<evidence type="ECO:0000259" key="5">
    <source>
        <dbReference type="PROSITE" id="PS50931"/>
    </source>
</evidence>
<dbReference type="Pfam" id="PF00126">
    <property type="entry name" value="HTH_1"/>
    <property type="match status" value="1"/>
</dbReference>
<dbReference type="Gene3D" id="1.10.10.10">
    <property type="entry name" value="Winged helix-like DNA-binding domain superfamily/Winged helix DNA-binding domain"/>
    <property type="match status" value="1"/>
</dbReference>